<accession>A0A974PTB1</accession>
<protein>
    <submittedName>
        <fullName evidence="1">Uncharacterized protein</fullName>
    </submittedName>
</protein>
<keyword evidence="2" id="KW-1185">Reference proteome</keyword>
<proteinExistence type="predicted"/>
<evidence type="ECO:0000313" key="1">
    <source>
        <dbReference type="EMBL" id="QRG08720.1"/>
    </source>
</evidence>
<organism evidence="1 2">
    <name type="scientific">Xanthobacter dioxanivorans</name>
    <dbReference type="NCBI Taxonomy" id="2528964"/>
    <lineage>
        <taxon>Bacteria</taxon>
        <taxon>Pseudomonadati</taxon>
        <taxon>Pseudomonadota</taxon>
        <taxon>Alphaproteobacteria</taxon>
        <taxon>Hyphomicrobiales</taxon>
        <taxon>Xanthobacteraceae</taxon>
        <taxon>Xanthobacter</taxon>
    </lineage>
</organism>
<dbReference type="RefSeq" id="WP_203195633.1">
    <property type="nucleotide sequence ID" value="NZ_CP063362.1"/>
</dbReference>
<dbReference type="KEGG" id="xdi:EZH22_10785"/>
<gene>
    <name evidence="1" type="ORF">EZH22_10785</name>
</gene>
<dbReference type="EMBL" id="CP063362">
    <property type="protein sequence ID" value="QRG08720.1"/>
    <property type="molecule type" value="Genomic_DNA"/>
</dbReference>
<sequence length="299" mass="33610">MTAKRSHFYAPRLVAVEAELRKRLKPCRLDGFETLDNIRDRNIAMGDRFERRGIEGKHSQDFWLCGPGWACDDPRTCCAACHYASRIERARLTVRLHPRLKASTSPIYLVSVVRKKWRLPPGELHSCDVAGGLAWFLKRLKSLPKGSVKGVIGVDASLHDQGGHRWWQPRLQAVITGPDKVALQAALTPKAGMTPGWLVKIVEVERSHLGNAISQVLARTSRMHVSDAGDDERAGQRTVPLPSRHLAEHDAWLLDQAVTERFRVVGFRPGPAPLFDEKSIRAPRIRLSERLRGCGRPRK</sequence>
<evidence type="ECO:0000313" key="2">
    <source>
        <dbReference type="Proteomes" id="UP000596427"/>
    </source>
</evidence>
<reference evidence="1 2" key="1">
    <citation type="submission" date="2020-10" db="EMBL/GenBank/DDBJ databases">
        <title>Degradation of 1,4-Dioxane by Xanthobacter sp. YN2, via a Novel Group-2 Soluble Di-Iron Monooxygenase.</title>
        <authorList>
            <person name="Ma F."/>
            <person name="Wang Y."/>
            <person name="Yang J."/>
            <person name="Guo H."/>
            <person name="Su D."/>
            <person name="Yu L."/>
        </authorList>
    </citation>
    <scope>NUCLEOTIDE SEQUENCE [LARGE SCALE GENOMIC DNA]</scope>
    <source>
        <strain evidence="1 2">YN2</strain>
    </source>
</reference>
<dbReference type="AlphaFoldDB" id="A0A974PTB1"/>
<dbReference type="Proteomes" id="UP000596427">
    <property type="component" value="Chromosome"/>
</dbReference>
<name>A0A974PTB1_9HYPH</name>